<keyword evidence="6 15" id="KW-0347">Helicase</keyword>
<dbReference type="GO" id="GO:0003677">
    <property type="term" value="F:DNA binding"/>
    <property type="evidence" value="ECO:0007669"/>
    <property type="project" value="UniProtKB-KW"/>
</dbReference>
<proteinExistence type="inferred from homology"/>
<dbReference type="AlphaFoldDB" id="A0A537JZW7"/>
<evidence type="ECO:0000313" key="18">
    <source>
        <dbReference type="EMBL" id="TMI89075.1"/>
    </source>
</evidence>
<dbReference type="EMBL" id="VBAK01000130">
    <property type="protein sequence ID" value="TMI89075.1"/>
    <property type="molecule type" value="Genomic_DNA"/>
</dbReference>
<keyword evidence="10 15" id="KW-0234">DNA repair</keyword>
<keyword evidence="8" id="KW-0238">DNA-binding</keyword>
<dbReference type="Pfam" id="PF00270">
    <property type="entry name" value="DEAD"/>
    <property type="match status" value="1"/>
</dbReference>
<dbReference type="InterPro" id="IPR027417">
    <property type="entry name" value="P-loop_NTPase"/>
</dbReference>
<evidence type="ECO:0000256" key="5">
    <source>
        <dbReference type="ARBA" id="ARBA00022801"/>
    </source>
</evidence>
<dbReference type="InterPro" id="IPR014001">
    <property type="entry name" value="Helicase_ATP-bd"/>
</dbReference>
<keyword evidence="11" id="KW-0413">Isomerase</keyword>
<dbReference type="InterPro" id="IPR045562">
    <property type="entry name" value="RecG_dom3_C"/>
</dbReference>
<dbReference type="GO" id="GO:0006310">
    <property type="term" value="P:DNA recombination"/>
    <property type="evidence" value="ECO:0007669"/>
    <property type="project" value="UniProtKB-UniRule"/>
</dbReference>
<accession>A0A537JZW7</accession>
<keyword evidence="4 15" id="KW-0227">DNA damage</keyword>
<evidence type="ECO:0000256" key="2">
    <source>
        <dbReference type="ARBA" id="ARBA00017846"/>
    </source>
</evidence>
<dbReference type="InterPro" id="IPR012340">
    <property type="entry name" value="NA-bd_OB-fold"/>
</dbReference>
<dbReference type="PROSITE" id="PS51194">
    <property type="entry name" value="HELICASE_CTER"/>
    <property type="match status" value="1"/>
</dbReference>
<evidence type="ECO:0000256" key="4">
    <source>
        <dbReference type="ARBA" id="ARBA00022763"/>
    </source>
</evidence>
<dbReference type="GO" id="GO:0016887">
    <property type="term" value="F:ATP hydrolysis activity"/>
    <property type="evidence" value="ECO:0007669"/>
    <property type="project" value="RHEA"/>
</dbReference>
<evidence type="ECO:0000256" key="8">
    <source>
        <dbReference type="ARBA" id="ARBA00023125"/>
    </source>
</evidence>
<evidence type="ECO:0000256" key="15">
    <source>
        <dbReference type="RuleBase" id="RU363016"/>
    </source>
</evidence>
<comment type="catalytic activity">
    <reaction evidence="12 15">
        <text>Couples ATP hydrolysis with the unwinding of duplex DNA by translocating in the 3'-5' direction.</text>
        <dbReference type="EC" id="5.6.2.4"/>
    </reaction>
</comment>
<evidence type="ECO:0000256" key="1">
    <source>
        <dbReference type="ARBA" id="ARBA00007504"/>
    </source>
</evidence>
<name>A0A537JZW7_9BACT</name>
<dbReference type="InterPro" id="IPR047112">
    <property type="entry name" value="RecG/Mfd"/>
</dbReference>
<evidence type="ECO:0000256" key="12">
    <source>
        <dbReference type="ARBA" id="ARBA00034617"/>
    </source>
</evidence>
<keyword evidence="5 15" id="KW-0378">Hydrolase</keyword>
<keyword evidence="7 15" id="KW-0067">ATP-binding</keyword>
<keyword evidence="9 15" id="KW-0233">DNA recombination</keyword>
<dbReference type="GO" id="GO:0043138">
    <property type="term" value="F:3'-5' DNA helicase activity"/>
    <property type="evidence" value="ECO:0007669"/>
    <property type="project" value="UniProtKB-EC"/>
</dbReference>
<evidence type="ECO:0000259" key="16">
    <source>
        <dbReference type="PROSITE" id="PS51192"/>
    </source>
</evidence>
<dbReference type="NCBIfam" id="TIGR00643">
    <property type="entry name" value="recG"/>
    <property type="match status" value="1"/>
</dbReference>
<dbReference type="SUPFAM" id="SSF50249">
    <property type="entry name" value="Nucleic acid-binding proteins"/>
    <property type="match status" value="1"/>
</dbReference>
<evidence type="ECO:0000259" key="17">
    <source>
        <dbReference type="PROSITE" id="PS51194"/>
    </source>
</evidence>
<dbReference type="Gene3D" id="3.40.50.300">
    <property type="entry name" value="P-loop containing nucleotide triphosphate hydrolases"/>
    <property type="match status" value="2"/>
</dbReference>
<comment type="similarity">
    <text evidence="1 15">Belongs to the helicase family. RecG subfamily.</text>
</comment>
<evidence type="ECO:0000256" key="13">
    <source>
        <dbReference type="ARBA" id="ARBA00034808"/>
    </source>
</evidence>
<evidence type="ECO:0000256" key="11">
    <source>
        <dbReference type="ARBA" id="ARBA00023235"/>
    </source>
</evidence>
<dbReference type="GO" id="GO:0006281">
    <property type="term" value="P:DNA repair"/>
    <property type="evidence" value="ECO:0007669"/>
    <property type="project" value="UniProtKB-UniRule"/>
</dbReference>
<dbReference type="PANTHER" id="PTHR47964:SF1">
    <property type="entry name" value="ATP-DEPENDENT DNA HELICASE HOMOLOG RECG, CHLOROPLASTIC"/>
    <property type="match status" value="1"/>
</dbReference>
<evidence type="ECO:0000256" key="7">
    <source>
        <dbReference type="ARBA" id="ARBA00022840"/>
    </source>
</evidence>
<dbReference type="Pfam" id="PF00271">
    <property type="entry name" value="Helicase_C"/>
    <property type="match status" value="1"/>
</dbReference>
<dbReference type="NCBIfam" id="NF008165">
    <property type="entry name" value="PRK10917.1-3"/>
    <property type="match status" value="1"/>
</dbReference>
<dbReference type="Pfam" id="PF19833">
    <property type="entry name" value="RecG_dom3_C"/>
    <property type="match status" value="1"/>
</dbReference>
<protein>
    <recommendedName>
        <fullName evidence="2 15">ATP-dependent DNA helicase RecG</fullName>
        <ecNumber evidence="13 15">5.6.2.4</ecNumber>
    </recommendedName>
</protein>
<dbReference type="GO" id="GO:0005524">
    <property type="term" value="F:ATP binding"/>
    <property type="evidence" value="ECO:0007669"/>
    <property type="project" value="UniProtKB-KW"/>
</dbReference>
<sequence>MSFFAAHGAASCHESSPFVVLAAHYSTSAASRDNARSVECAPAVNRPGQAPPEYGAAPPRALDADTPVRYARGVGPARAALLAELGVSTVRDLLYMLPRRVEDRSRLRPIYELQHGAVETVQGTIGAVRQFRPRGRRGLVITRAAVTDGSGVLHAVWYNQPYLARHLTHGRAVVLHGRVARRAGEIQMAAPEFELVDHGEETLHVGRIVPVYRSTSGLSQRVLRTTVLHTLDDAAPIVREWLPEGLRRRHRLPDVGTALRQVHFPDTLETHAAARRRFVYEELLLLELLLLRQKAAWEAEPRTIHYGDASELVTRFHAGLPFPLTQAQRRVIAEIAADLSRPHPMNRLLQGDVGSGKTLVAATALLQCVGGGAQGALMAPTEILAGQHYLTLHNLLEALGLTVILLVGGLPRAARQEALQAARDGRADIVVGTHALIEEEVEFHRLGLVVVDEQHRFGVGQRAALRQKGDCPDVLVMTATPIPRTLALTLYGDLDVSTLDELPPGRTPVKTYTRPTSRRPQVYEFVRSQVAQGRQAYIVCPVIEESDKLQAESALALASRLQDGAFRDLRVGVLHGRMPVEKRDAAMRALRAGEIDVLVATTVIEVGIDIPNATVMVVEDADRFGLSQLHQLRGRVGRGAHEAYCILIADVKEEDEVGARRLAAMVETGDGFRIAQHDLELRGAGEFLGERRQAELRQHGASDLRIANLVRDHEWLEHARRDAEEVLRGDPDLARSEHADLAEALRLRFGGARVENARVG</sequence>
<evidence type="ECO:0000256" key="10">
    <source>
        <dbReference type="ARBA" id="ARBA00023204"/>
    </source>
</evidence>
<dbReference type="SMART" id="SM00487">
    <property type="entry name" value="DEXDc"/>
    <property type="match status" value="1"/>
</dbReference>
<dbReference type="NCBIfam" id="NF008168">
    <property type="entry name" value="PRK10917.2-2"/>
    <property type="match status" value="1"/>
</dbReference>
<dbReference type="CDD" id="cd17992">
    <property type="entry name" value="DEXHc_RecG"/>
    <property type="match status" value="1"/>
</dbReference>
<feature type="domain" description="Helicase ATP-binding" evidence="16">
    <location>
        <begin position="338"/>
        <end position="499"/>
    </location>
</feature>
<comment type="caution">
    <text evidence="18">The sequence shown here is derived from an EMBL/GenBank/DDBJ whole genome shotgun (WGS) entry which is preliminary data.</text>
</comment>
<dbReference type="InterPro" id="IPR033454">
    <property type="entry name" value="RecG_wedge"/>
</dbReference>
<dbReference type="InterPro" id="IPR011545">
    <property type="entry name" value="DEAD/DEAH_box_helicase_dom"/>
</dbReference>
<comment type="function">
    <text evidence="15">Plays a critical role in recombination and DNA repair. Helps process Holliday junction intermediates to mature products by catalyzing branch migration. Has replication fork regression activity, unwinds stalled or blocked replication forks to make a HJ that can be resolved. Has a DNA unwinding activity characteristic of a DNA helicase with 3'-5' polarity.</text>
</comment>
<reference evidence="18 19" key="1">
    <citation type="journal article" date="2019" name="Nat. Microbiol.">
        <title>Mediterranean grassland soil C-N compound turnover is dependent on rainfall and depth, and is mediated by genomically divergent microorganisms.</title>
        <authorList>
            <person name="Diamond S."/>
            <person name="Andeer P.F."/>
            <person name="Li Z."/>
            <person name="Crits-Christoph A."/>
            <person name="Burstein D."/>
            <person name="Anantharaman K."/>
            <person name="Lane K.R."/>
            <person name="Thomas B.C."/>
            <person name="Pan C."/>
            <person name="Northen T.R."/>
            <person name="Banfield J.F."/>
        </authorList>
    </citation>
    <scope>NUCLEOTIDE SEQUENCE [LARGE SCALE GENOMIC DNA]</scope>
    <source>
        <strain evidence="18">NP_3</strain>
    </source>
</reference>
<dbReference type="Gene3D" id="2.40.50.140">
    <property type="entry name" value="Nucleic acid-binding proteins"/>
    <property type="match status" value="1"/>
</dbReference>
<evidence type="ECO:0000256" key="9">
    <source>
        <dbReference type="ARBA" id="ARBA00023172"/>
    </source>
</evidence>
<keyword evidence="3 15" id="KW-0547">Nucleotide-binding</keyword>
<dbReference type="PANTHER" id="PTHR47964">
    <property type="entry name" value="ATP-DEPENDENT DNA HELICASE HOMOLOG RECG, CHLOROPLASTIC"/>
    <property type="match status" value="1"/>
</dbReference>
<dbReference type="SUPFAM" id="SSF52540">
    <property type="entry name" value="P-loop containing nucleoside triphosphate hydrolases"/>
    <property type="match status" value="2"/>
</dbReference>
<dbReference type="InterPro" id="IPR001650">
    <property type="entry name" value="Helicase_C-like"/>
</dbReference>
<dbReference type="InterPro" id="IPR004609">
    <property type="entry name" value="ATP-dep_DNA_helicase_RecG"/>
</dbReference>
<evidence type="ECO:0000313" key="19">
    <source>
        <dbReference type="Proteomes" id="UP000318509"/>
    </source>
</evidence>
<evidence type="ECO:0000256" key="6">
    <source>
        <dbReference type="ARBA" id="ARBA00022806"/>
    </source>
</evidence>
<feature type="domain" description="Helicase C-terminal" evidence="17">
    <location>
        <begin position="518"/>
        <end position="680"/>
    </location>
</feature>
<dbReference type="SMART" id="SM00490">
    <property type="entry name" value="HELICc"/>
    <property type="match status" value="1"/>
</dbReference>
<dbReference type="CDD" id="cd04488">
    <property type="entry name" value="RecG_wedge_OBF"/>
    <property type="match status" value="1"/>
</dbReference>
<gene>
    <name evidence="18" type="primary">recG</name>
    <name evidence="18" type="ORF">E6H00_10965</name>
</gene>
<evidence type="ECO:0000256" key="3">
    <source>
        <dbReference type="ARBA" id="ARBA00022741"/>
    </source>
</evidence>
<dbReference type="EC" id="5.6.2.4" evidence="13 15"/>
<dbReference type="Proteomes" id="UP000318509">
    <property type="component" value="Unassembled WGS sequence"/>
</dbReference>
<comment type="catalytic activity">
    <reaction evidence="14 15">
        <text>ATP + H2O = ADP + phosphate + H(+)</text>
        <dbReference type="Rhea" id="RHEA:13065"/>
        <dbReference type="ChEBI" id="CHEBI:15377"/>
        <dbReference type="ChEBI" id="CHEBI:15378"/>
        <dbReference type="ChEBI" id="CHEBI:30616"/>
        <dbReference type="ChEBI" id="CHEBI:43474"/>
        <dbReference type="ChEBI" id="CHEBI:456216"/>
        <dbReference type="EC" id="5.6.2.4"/>
    </reaction>
</comment>
<evidence type="ECO:0000256" key="14">
    <source>
        <dbReference type="ARBA" id="ARBA00048988"/>
    </source>
</evidence>
<organism evidence="18 19">
    <name type="scientific">Candidatus Segetimicrobium genomatis</name>
    <dbReference type="NCBI Taxonomy" id="2569760"/>
    <lineage>
        <taxon>Bacteria</taxon>
        <taxon>Bacillati</taxon>
        <taxon>Candidatus Sysuimicrobiota</taxon>
        <taxon>Candidatus Sysuimicrobiia</taxon>
        <taxon>Candidatus Sysuimicrobiales</taxon>
        <taxon>Candidatus Segetimicrobiaceae</taxon>
        <taxon>Candidatus Segetimicrobium</taxon>
    </lineage>
</organism>
<dbReference type="Pfam" id="PF17191">
    <property type="entry name" value="RecG_wedge"/>
    <property type="match status" value="1"/>
</dbReference>
<dbReference type="PROSITE" id="PS51192">
    <property type="entry name" value="HELICASE_ATP_BIND_1"/>
    <property type="match status" value="1"/>
</dbReference>